<reference evidence="10 11" key="1">
    <citation type="journal article" date="2023" name="Insect Mol. Biol.">
        <title>Genome sequencing provides insights into the evolution of gene families encoding plant cell wall-degrading enzymes in longhorned beetles.</title>
        <authorList>
            <person name="Shin N.R."/>
            <person name="Okamura Y."/>
            <person name="Kirsch R."/>
            <person name="Pauchet Y."/>
        </authorList>
    </citation>
    <scope>NUCLEOTIDE SEQUENCE [LARGE SCALE GENOMIC DNA]</scope>
    <source>
        <strain evidence="10">EAD_L_NR</strain>
    </source>
</reference>
<proteinExistence type="inferred from homology"/>
<comment type="catalytic activity">
    <reaction evidence="7 8">
        <text>hydrogencarbonate + H(+) = CO2 + H2O</text>
        <dbReference type="Rhea" id="RHEA:10748"/>
        <dbReference type="ChEBI" id="CHEBI:15377"/>
        <dbReference type="ChEBI" id="CHEBI:15378"/>
        <dbReference type="ChEBI" id="CHEBI:16526"/>
        <dbReference type="ChEBI" id="CHEBI:17544"/>
        <dbReference type="EC" id="4.2.1.1"/>
    </reaction>
</comment>
<accession>A0AAV8WFQ0</accession>
<dbReference type="GO" id="GO:0008270">
    <property type="term" value="F:zinc ion binding"/>
    <property type="evidence" value="ECO:0007669"/>
    <property type="project" value="UniProtKB-UniRule"/>
</dbReference>
<evidence type="ECO:0000256" key="5">
    <source>
        <dbReference type="ARBA" id="ARBA00022833"/>
    </source>
</evidence>
<comment type="similarity">
    <text evidence="2 8">Belongs to the alpha-carbonic anhydrase family.</text>
</comment>
<evidence type="ECO:0000256" key="6">
    <source>
        <dbReference type="ARBA" id="ARBA00023239"/>
    </source>
</evidence>
<evidence type="ECO:0000256" key="1">
    <source>
        <dbReference type="ARBA" id="ARBA00001947"/>
    </source>
</evidence>
<evidence type="ECO:0000313" key="10">
    <source>
        <dbReference type="EMBL" id="KAJ8924975.1"/>
    </source>
</evidence>
<feature type="domain" description="Alpha-carbonic anhydrase" evidence="9">
    <location>
        <begin position="20"/>
        <end position="282"/>
    </location>
</feature>
<comment type="caution">
    <text evidence="10">The sequence shown here is derived from an EMBL/GenBank/DDBJ whole genome shotgun (WGS) entry which is preliminary data.</text>
</comment>
<dbReference type="PANTHER" id="PTHR18952:SF141">
    <property type="entry name" value="CARBONIC ANHYDRASE"/>
    <property type="match status" value="1"/>
</dbReference>
<evidence type="ECO:0000259" key="9">
    <source>
        <dbReference type="PROSITE" id="PS51144"/>
    </source>
</evidence>
<dbReference type="InterPro" id="IPR001148">
    <property type="entry name" value="CA_dom"/>
</dbReference>
<dbReference type="InterPro" id="IPR036398">
    <property type="entry name" value="CA_dom_sf"/>
</dbReference>
<dbReference type="Proteomes" id="UP001159042">
    <property type="component" value="Unassembled WGS sequence"/>
</dbReference>
<evidence type="ECO:0000313" key="11">
    <source>
        <dbReference type="Proteomes" id="UP001159042"/>
    </source>
</evidence>
<dbReference type="InterPro" id="IPR018338">
    <property type="entry name" value="Carbonic_anhydrase_a-class_CS"/>
</dbReference>
<dbReference type="PROSITE" id="PS51144">
    <property type="entry name" value="ALPHA_CA_2"/>
    <property type="match status" value="1"/>
</dbReference>
<comment type="cofactor">
    <cofactor evidence="1 8">
        <name>Zn(2+)</name>
        <dbReference type="ChEBI" id="CHEBI:29105"/>
    </cofactor>
</comment>
<keyword evidence="4 8" id="KW-0479">Metal-binding</keyword>
<dbReference type="GO" id="GO:0004089">
    <property type="term" value="F:carbonate dehydratase activity"/>
    <property type="evidence" value="ECO:0007669"/>
    <property type="project" value="UniProtKB-UniRule"/>
</dbReference>
<keyword evidence="5 8" id="KW-0862">Zinc</keyword>
<comment type="function">
    <text evidence="8">Reversible hydration of carbon dioxide.</text>
</comment>
<dbReference type="GO" id="GO:0005737">
    <property type="term" value="C:cytoplasm"/>
    <property type="evidence" value="ECO:0007669"/>
    <property type="project" value="TreeGrafter"/>
</dbReference>
<protein>
    <recommendedName>
        <fullName evidence="3 8">Carbonic anhydrase</fullName>
        <ecNumber evidence="3 8">4.2.1.1</ecNumber>
    </recommendedName>
</protein>
<dbReference type="CDD" id="cd00326">
    <property type="entry name" value="alpha_CA"/>
    <property type="match status" value="1"/>
</dbReference>
<evidence type="ECO:0000256" key="3">
    <source>
        <dbReference type="ARBA" id="ARBA00012925"/>
    </source>
</evidence>
<dbReference type="InterPro" id="IPR023561">
    <property type="entry name" value="Carbonic_anhydrase_a-class"/>
</dbReference>
<dbReference type="PROSITE" id="PS00162">
    <property type="entry name" value="ALPHA_CA_1"/>
    <property type="match status" value="1"/>
</dbReference>
<evidence type="ECO:0000256" key="4">
    <source>
        <dbReference type="ARBA" id="ARBA00022723"/>
    </source>
</evidence>
<evidence type="ECO:0000256" key="7">
    <source>
        <dbReference type="ARBA" id="ARBA00048348"/>
    </source>
</evidence>
<dbReference type="Gene3D" id="3.10.200.10">
    <property type="entry name" value="Alpha carbonic anhydrase"/>
    <property type="match status" value="1"/>
</dbReference>
<dbReference type="PANTHER" id="PTHR18952">
    <property type="entry name" value="CARBONIC ANHYDRASE"/>
    <property type="match status" value="1"/>
</dbReference>
<dbReference type="EC" id="4.2.1.1" evidence="3 8"/>
<keyword evidence="11" id="KW-1185">Reference proteome</keyword>
<keyword evidence="6 8" id="KW-0456">Lyase</keyword>
<gene>
    <name evidence="10" type="ORF">NQ315_001140</name>
</gene>
<name>A0AAV8WFQ0_9CUCU</name>
<organism evidence="10 11">
    <name type="scientific">Exocentrus adspersus</name>
    <dbReference type="NCBI Taxonomy" id="1586481"/>
    <lineage>
        <taxon>Eukaryota</taxon>
        <taxon>Metazoa</taxon>
        <taxon>Ecdysozoa</taxon>
        <taxon>Arthropoda</taxon>
        <taxon>Hexapoda</taxon>
        <taxon>Insecta</taxon>
        <taxon>Pterygota</taxon>
        <taxon>Neoptera</taxon>
        <taxon>Endopterygota</taxon>
        <taxon>Coleoptera</taxon>
        <taxon>Polyphaga</taxon>
        <taxon>Cucujiformia</taxon>
        <taxon>Chrysomeloidea</taxon>
        <taxon>Cerambycidae</taxon>
        <taxon>Lamiinae</taxon>
        <taxon>Acanthocinini</taxon>
        <taxon>Exocentrus</taxon>
    </lineage>
</organism>
<dbReference type="SMART" id="SM01057">
    <property type="entry name" value="Carb_anhydrase"/>
    <property type="match status" value="1"/>
</dbReference>
<evidence type="ECO:0000256" key="2">
    <source>
        <dbReference type="ARBA" id="ARBA00010718"/>
    </source>
</evidence>
<sequence length="283" mass="32132">MWCCRGRMKIIPAPDEKMALEWGYCQTNGPETWPQCYPDAAGQRQSPIDINPVDLQTLNANRKLEWRYVPENTEDVTNPGYCWKVHVKGEGSALTGGPLDGKYVLEQFHCHWGETDDQGSEHTVNGQRFAGELHLVHWNSTKYHSFSEAAKHPDGLCVLGVFLKPGKKHYELDKVVAQLPKIQYKGETARIQTPLNPALLLPENSGYYTYQGSLTTPPCSECVIWIVFKEPIEVSHDQLAAFRRLKSYCGEDSCPADEFMGYVKNNFRPTLPIGKREVKECRQ</sequence>
<evidence type="ECO:0000256" key="8">
    <source>
        <dbReference type="RuleBase" id="RU367011"/>
    </source>
</evidence>
<dbReference type="AlphaFoldDB" id="A0AAV8WFQ0"/>
<dbReference type="SUPFAM" id="SSF51069">
    <property type="entry name" value="Carbonic anhydrase"/>
    <property type="match status" value="1"/>
</dbReference>
<dbReference type="EMBL" id="JANEYG010000002">
    <property type="protein sequence ID" value="KAJ8924975.1"/>
    <property type="molecule type" value="Genomic_DNA"/>
</dbReference>
<dbReference type="Pfam" id="PF00194">
    <property type="entry name" value="Carb_anhydrase"/>
    <property type="match status" value="1"/>
</dbReference>